<sequence>MPSWTCGATEQHTKCKDMADRSVLAVGDRTHKVRIPDLWDFFFIILFFCSLNHSLLLLHARTLPSIPLPDHFSGPPASFLTQRVLAP</sequence>
<organism evidence="2 3">
    <name type="scientific">Botryobasidium botryosum (strain FD-172 SS1)</name>
    <dbReference type="NCBI Taxonomy" id="930990"/>
    <lineage>
        <taxon>Eukaryota</taxon>
        <taxon>Fungi</taxon>
        <taxon>Dikarya</taxon>
        <taxon>Basidiomycota</taxon>
        <taxon>Agaricomycotina</taxon>
        <taxon>Agaricomycetes</taxon>
        <taxon>Cantharellales</taxon>
        <taxon>Botryobasidiaceae</taxon>
        <taxon>Botryobasidium</taxon>
    </lineage>
</organism>
<accession>A0A067M2B8</accession>
<reference evidence="3" key="1">
    <citation type="journal article" date="2014" name="Proc. Natl. Acad. Sci. U.S.A.">
        <title>Extensive sampling of basidiomycete genomes demonstrates inadequacy of the white-rot/brown-rot paradigm for wood decay fungi.</title>
        <authorList>
            <person name="Riley R."/>
            <person name="Salamov A.A."/>
            <person name="Brown D.W."/>
            <person name="Nagy L.G."/>
            <person name="Floudas D."/>
            <person name="Held B.W."/>
            <person name="Levasseur A."/>
            <person name="Lombard V."/>
            <person name="Morin E."/>
            <person name="Otillar R."/>
            <person name="Lindquist E.A."/>
            <person name="Sun H."/>
            <person name="LaButti K.M."/>
            <person name="Schmutz J."/>
            <person name="Jabbour D."/>
            <person name="Luo H."/>
            <person name="Baker S.E."/>
            <person name="Pisabarro A.G."/>
            <person name="Walton J.D."/>
            <person name="Blanchette R.A."/>
            <person name="Henrissat B."/>
            <person name="Martin F."/>
            <person name="Cullen D."/>
            <person name="Hibbett D.S."/>
            <person name="Grigoriev I.V."/>
        </authorList>
    </citation>
    <scope>NUCLEOTIDE SEQUENCE [LARGE SCALE GENOMIC DNA]</scope>
    <source>
        <strain evidence="3">FD-172 SS1</strain>
    </source>
</reference>
<name>A0A067M2B8_BOTB1</name>
<dbReference type="Proteomes" id="UP000027195">
    <property type="component" value="Unassembled WGS sequence"/>
</dbReference>
<protein>
    <submittedName>
        <fullName evidence="2">Uncharacterized protein</fullName>
    </submittedName>
</protein>
<dbReference type="AlphaFoldDB" id="A0A067M2B8"/>
<dbReference type="HOGENOM" id="CLU_2483068_0_0_1"/>
<feature type="transmembrane region" description="Helical" evidence="1">
    <location>
        <begin position="38"/>
        <end position="58"/>
    </location>
</feature>
<dbReference type="InParanoid" id="A0A067M2B8"/>
<evidence type="ECO:0000256" key="1">
    <source>
        <dbReference type="SAM" id="Phobius"/>
    </source>
</evidence>
<keyword evidence="1" id="KW-1133">Transmembrane helix</keyword>
<keyword evidence="1" id="KW-0472">Membrane</keyword>
<dbReference type="EMBL" id="KL198197">
    <property type="protein sequence ID" value="KDQ05726.1"/>
    <property type="molecule type" value="Genomic_DNA"/>
</dbReference>
<gene>
    <name evidence="2" type="ORF">BOTBODRAFT_299694</name>
</gene>
<evidence type="ECO:0000313" key="3">
    <source>
        <dbReference type="Proteomes" id="UP000027195"/>
    </source>
</evidence>
<keyword evidence="1" id="KW-0812">Transmembrane</keyword>
<evidence type="ECO:0000313" key="2">
    <source>
        <dbReference type="EMBL" id="KDQ05726.1"/>
    </source>
</evidence>
<keyword evidence="3" id="KW-1185">Reference proteome</keyword>
<proteinExistence type="predicted"/>